<evidence type="ECO:0000313" key="4">
    <source>
        <dbReference type="Proteomes" id="UP000535182"/>
    </source>
</evidence>
<keyword evidence="4" id="KW-1185">Reference proteome</keyword>
<dbReference type="GO" id="GO:0005886">
    <property type="term" value="C:plasma membrane"/>
    <property type="evidence" value="ECO:0007669"/>
    <property type="project" value="UniProtKB-SubCell"/>
</dbReference>
<keyword evidence="2" id="KW-0812">Transmembrane</keyword>
<dbReference type="EMBL" id="JACHEB010000001">
    <property type="protein sequence ID" value="MBB5326768.1"/>
    <property type="molecule type" value="Genomic_DNA"/>
</dbReference>
<sequence length="485" mass="53582">MNRHLTFASLFGAGLLLSGCMVGPKYVKPTAPLTPSFKEQSPEYFKEGAEWTPSTPQDQAFRGKWWELFGDPELNALEDELTVSNENLKVVEARLRQARSVIRFNRAAQFPTITTSPNFANERQSANQPYFPLSQVNNGTGSFTMPFDLSYEVDLWGKIRRTVTASREEAQATAADVETASLSLHSELAVDYFELRSADAQKQLLDETVKDYADALELTQNRFEGGAAPKSDVAQAKTQLDAARVQDTDITVIRAQYEHAIATLIGKPPAEFRVSFSPKTPLQLPSIPVSLPSVLLERRPDIAANERRVAEANDQIGIARAAFFPSLILGAQGGFTGTSIINWFNWPSRMWAVGSQISEPLFDAGRRSAVTQSATANYDGTVASYRQTTLTAFQEVEDNLAALRILETEAVQQERATASAAEALQLFTNRYEGGVDNYLQVITAQTVLLTNQRNDIDIKRRRMDASVLLVKAVGGGWDTTQLPKY</sequence>
<dbReference type="PANTHER" id="PTHR30203">
    <property type="entry name" value="OUTER MEMBRANE CATION EFFLUX PROTEIN"/>
    <property type="match status" value="1"/>
</dbReference>
<dbReference type="GO" id="GO:0015562">
    <property type="term" value="F:efflux transmembrane transporter activity"/>
    <property type="evidence" value="ECO:0007669"/>
    <property type="project" value="InterPro"/>
</dbReference>
<comment type="similarity">
    <text evidence="1 2">Belongs to the outer membrane factor (OMF) (TC 1.B.17) family.</text>
</comment>
<dbReference type="Gene3D" id="2.20.200.10">
    <property type="entry name" value="Outer membrane efflux proteins (OEP)"/>
    <property type="match status" value="1"/>
</dbReference>
<dbReference type="Gene3D" id="1.20.1600.10">
    <property type="entry name" value="Outer membrane efflux proteins (OEP)"/>
    <property type="match status" value="1"/>
</dbReference>
<dbReference type="PROSITE" id="PS51257">
    <property type="entry name" value="PROKAR_LIPOPROTEIN"/>
    <property type="match status" value="1"/>
</dbReference>
<proteinExistence type="inferred from homology"/>
<name>A0A9X0U1Z6_9BACT</name>
<comment type="subcellular location">
    <subcellularLocation>
        <location evidence="2">Cell membrane</location>
        <topology evidence="2">Lipid-anchor</topology>
    </subcellularLocation>
</comment>
<reference evidence="3 4" key="1">
    <citation type="submission" date="2020-08" db="EMBL/GenBank/DDBJ databases">
        <title>Genomic Encyclopedia of Type Strains, Phase IV (KMG-V): Genome sequencing to study the core and pangenomes of soil and plant-associated prokaryotes.</title>
        <authorList>
            <person name="Whitman W."/>
        </authorList>
    </citation>
    <scope>NUCLEOTIDE SEQUENCE [LARGE SCALE GENOMIC DNA]</scope>
    <source>
        <strain evidence="3 4">X5P2</strain>
    </source>
</reference>
<keyword evidence="2" id="KW-0564">Palmitate</keyword>
<evidence type="ECO:0000256" key="2">
    <source>
        <dbReference type="RuleBase" id="RU362097"/>
    </source>
</evidence>
<dbReference type="InterPro" id="IPR010131">
    <property type="entry name" value="MdtP/NodT-like"/>
</dbReference>
<dbReference type="PANTHER" id="PTHR30203:SF33">
    <property type="entry name" value="BLR4455 PROTEIN"/>
    <property type="match status" value="1"/>
</dbReference>
<dbReference type="SUPFAM" id="SSF56954">
    <property type="entry name" value="Outer membrane efflux proteins (OEP)"/>
    <property type="match status" value="1"/>
</dbReference>
<dbReference type="RefSeq" id="WP_313899459.1">
    <property type="nucleotide sequence ID" value="NZ_JACHEB010000001.1"/>
</dbReference>
<protein>
    <submittedName>
        <fullName evidence="3">NodT family efflux transporter outer membrane factor (OMF) lipoprotein</fullName>
    </submittedName>
</protein>
<keyword evidence="2" id="KW-0472">Membrane</keyword>
<evidence type="ECO:0000256" key="1">
    <source>
        <dbReference type="ARBA" id="ARBA00007613"/>
    </source>
</evidence>
<dbReference type="NCBIfam" id="TIGR01845">
    <property type="entry name" value="outer_NodT"/>
    <property type="match status" value="1"/>
</dbReference>
<organism evidence="3 4">
    <name type="scientific">Tunturiibacter gelidiferens</name>
    <dbReference type="NCBI Taxonomy" id="3069689"/>
    <lineage>
        <taxon>Bacteria</taxon>
        <taxon>Pseudomonadati</taxon>
        <taxon>Acidobacteriota</taxon>
        <taxon>Terriglobia</taxon>
        <taxon>Terriglobales</taxon>
        <taxon>Acidobacteriaceae</taxon>
        <taxon>Tunturiibacter</taxon>
    </lineage>
</organism>
<comment type="caution">
    <text evidence="3">The sequence shown here is derived from an EMBL/GenBank/DDBJ whole genome shotgun (WGS) entry which is preliminary data.</text>
</comment>
<keyword evidence="2 3" id="KW-0449">Lipoprotein</keyword>
<dbReference type="AlphaFoldDB" id="A0A9X0U1Z6"/>
<gene>
    <name evidence="3" type="ORF">HDF14_000362</name>
</gene>
<dbReference type="Pfam" id="PF02321">
    <property type="entry name" value="OEP"/>
    <property type="match status" value="2"/>
</dbReference>
<dbReference type="Proteomes" id="UP000535182">
    <property type="component" value="Unassembled WGS sequence"/>
</dbReference>
<keyword evidence="2" id="KW-1134">Transmembrane beta strand</keyword>
<evidence type="ECO:0000313" key="3">
    <source>
        <dbReference type="EMBL" id="MBB5326768.1"/>
    </source>
</evidence>
<dbReference type="InterPro" id="IPR003423">
    <property type="entry name" value="OMP_efflux"/>
</dbReference>
<accession>A0A9X0U1Z6</accession>